<reference evidence="1" key="2">
    <citation type="submission" date="2023-05" db="EMBL/GenBank/DDBJ databases">
        <authorList>
            <consortium name="Lawrence Berkeley National Laboratory"/>
            <person name="Steindorff A."/>
            <person name="Hensen N."/>
            <person name="Bonometti L."/>
            <person name="Westerberg I."/>
            <person name="Brannstrom I.O."/>
            <person name="Guillou S."/>
            <person name="Cros-Aarteil S."/>
            <person name="Calhoun S."/>
            <person name="Haridas S."/>
            <person name="Kuo A."/>
            <person name="Mondo S."/>
            <person name="Pangilinan J."/>
            <person name="Riley R."/>
            <person name="Labutti K."/>
            <person name="Andreopoulos B."/>
            <person name="Lipzen A."/>
            <person name="Chen C."/>
            <person name="Yanf M."/>
            <person name="Daum C."/>
            <person name="Ng V."/>
            <person name="Clum A."/>
            <person name="Ohm R."/>
            <person name="Martin F."/>
            <person name="Silar P."/>
            <person name="Natvig D."/>
            <person name="Lalanne C."/>
            <person name="Gautier V."/>
            <person name="Ament-Velasquez S.L."/>
            <person name="Kruys A."/>
            <person name="Hutchinson M.I."/>
            <person name="Powell A.J."/>
            <person name="Barry K."/>
            <person name="Miller A.N."/>
            <person name="Grigoriev I.V."/>
            <person name="Debuchy R."/>
            <person name="Gladieux P."/>
            <person name="Thoren M.H."/>
            <person name="Johannesson H."/>
        </authorList>
    </citation>
    <scope>NUCLEOTIDE SEQUENCE</scope>
    <source>
        <strain evidence="1">CBS 990.96</strain>
    </source>
</reference>
<dbReference type="EMBL" id="MU865403">
    <property type="protein sequence ID" value="KAK4224118.1"/>
    <property type="molecule type" value="Genomic_DNA"/>
</dbReference>
<sequence length="292" mass="32384">MSQDWLDSATTIIELQQTAALPQESAEVRLAFDDLFGQYDAANQQHRHVRLHHQASPDQLLGQRIPRAGSAGMAEHGPTAEATRDAADLAAMQEMEAIAEEEDAARSQLIVWLPSTVTGRPFDLGVRFLMAHTSTEAIAGEQEVRKGQMDDDLARATGDILFVVEGNASPRFKNSNFLNLMRRIGLREVVVDEKSFVNARTGDEITIVLDEGTSVLFAVIARDAMLGVRNELFGGLVLEWRVVIVRSLATPKLWTQFETMDEPDIAKLVDNLKRSYIKAAHVCCEMELEVIL</sequence>
<dbReference type="AlphaFoldDB" id="A0AAN7GTC8"/>
<protein>
    <submittedName>
        <fullName evidence="1">Uncharacterized protein</fullName>
    </submittedName>
</protein>
<reference evidence="1" key="1">
    <citation type="journal article" date="2023" name="Mol. Phylogenet. Evol.">
        <title>Genome-scale phylogeny and comparative genomics of the fungal order Sordariales.</title>
        <authorList>
            <person name="Hensen N."/>
            <person name="Bonometti L."/>
            <person name="Westerberg I."/>
            <person name="Brannstrom I.O."/>
            <person name="Guillou S."/>
            <person name="Cros-Aarteil S."/>
            <person name="Calhoun S."/>
            <person name="Haridas S."/>
            <person name="Kuo A."/>
            <person name="Mondo S."/>
            <person name="Pangilinan J."/>
            <person name="Riley R."/>
            <person name="LaButti K."/>
            <person name="Andreopoulos B."/>
            <person name="Lipzen A."/>
            <person name="Chen C."/>
            <person name="Yan M."/>
            <person name="Daum C."/>
            <person name="Ng V."/>
            <person name="Clum A."/>
            <person name="Steindorff A."/>
            <person name="Ohm R.A."/>
            <person name="Martin F."/>
            <person name="Silar P."/>
            <person name="Natvig D.O."/>
            <person name="Lalanne C."/>
            <person name="Gautier V."/>
            <person name="Ament-Velasquez S.L."/>
            <person name="Kruys A."/>
            <person name="Hutchinson M.I."/>
            <person name="Powell A.J."/>
            <person name="Barry K."/>
            <person name="Miller A.N."/>
            <person name="Grigoriev I.V."/>
            <person name="Debuchy R."/>
            <person name="Gladieux P."/>
            <person name="Hiltunen Thoren M."/>
            <person name="Johannesson H."/>
        </authorList>
    </citation>
    <scope>NUCLEOTIDE SEQUENCE</scope>
    <source>
        <strain evidence="1">CBS 990.96</strain>
    </source>
</reference>
<evidence type="ECO:0000313" key="2">
    <source>
        <dbReference type="Proteomes" id="UP001301958"/>
    </source>
</evidence>
<proteinExistence type="predicted"/>
<comment type="caution">
    <text evidence="1">The sequence shown here is derived from an EMBL/GenBank/DDBJ whole genome shotgun (WGS) entry which is preliminary data.</text>
</comment>
<keyword evidence="2" id="KW-1185">Reference proteome</keyword>
<evidence type="ECO:0000313" key="1">
    <source>
        <dbReference type="EMBL" id="KAK4224118.1"/>
    </source>
</evidence>
<organism evidence="1 2">
    <name type="scientific">Podospora fimiseda</name>
    <dbReference type="NCBI Taxonomy" id="252190"/>
    <lineage>
        <taxon>Eukaryota</taxon>
        <taxon>Fungi</taxon>
        <taxon>Dikarya</taxon>
        <taxon>Ascomycota</taxon>
        <taxon>Pezizomycotina</taxon>
        <taxon>Sordariomycetes</taxon>
        <taxon>Sordariomycetidae</taxon>
        <taxon>Sordariales</taxon>
        <taxon>Podosporaceae</taxon>
        <taxon>Podospora</taxon>
    </lineage>
</organism>
<gene>
    <name evidence="1" type="ORF">QBC38DRAFT_515622</name>
</gene>
<name>A0AAN7GTC8_9PEZI</name>
<dbReference type="Proteomes" id="UP001301958">
    <property type="component" value="Unassembled WGS sequence"/>
</dbReference>
<accession>A0AAN7GTC8</accession>